<dbReference type="Proteomes" id="UP000178377">
    <property type="component" value="Unassembled WGS sequence"/>
</dbReference>
<evidence type="ECO:0000313" key="4">
    <source>
        <dbReference type="EMBL" id="OGE88236.1"/>
    </source>
</evidence>
<name>A0A1F5PE60_9BACT</name>
<evidence type="ECO:0000256" key="1">
    <source>
        <dbReference type="ARBA" id="ARBA00010523"/>
    </source>
</evidence>
<gene>
    <name evidence="4" type="ORF">A2722_01625</name>
</gene>
<dbReference type="InterPro" id="IPR001347">
    <property type="entry name" value="SIS_dom"/>
</dbReference>
<dbReference type="GO" id="GO:0004347">
    <property type="term" value="F:glucose-6-phosphate isomerase activity"/>
    <property type="evidence" value="ECO:0007669"/>
    <property type="project" value="InterPro"/>
</dbReference>
<dbReference type="STRING" id="1817828.A2722_01625"/>
<dbReference type="GO" id="GO:0097367">
    <property type="term" value="F:carbohydrate derivative binding"/>
    <property type="evidence" value="ECO:0007669"/>
    <property type="project" value="InterPro"/>
</dbReference>
<dbReference type="GO" id="GO:0005975">
    <property type="term" value="P:carbohydrate metabolic process"/>
    <property type="evidence" value="ECO:0007669"/>
    <property type="project" value="InterPro"/>
</dbReference>
<keyword evidence="2 4" id="KW-0413">Isomerase</keyword>
<evidence type="ECO:0000313" key="5">
    <source>
        <dbReference type="Proteomes" id="UP000178377"/>
    </source>
</evidence>
<dbReference type="EMBL" id="MFEO01000035">
    <property type="protein sequence ID" value="OGE88236.1"/>
    <property type="molecule type" value="Genomic_DNA"/>
</dbReference>
<dbReference type="GO" id="GO:0004476">
    <property type="term" value="F:mannose-6-phosphate isomerase activity"/>
    <property type="evidence" value="ECO:0007669"/>
    <property type="project" value="InterPro"/>
</dbReference>
<accession>A0A1F5PE60</accession>
<proteinExistence type="inferred from homology"/>
<dbReference type="InterPro" id="IPR046348">
    <property type="entry name" value="SIS_dom_sf"/>
</dbReference>
<dbReference type="Pfam" id="PF10432">
    <property type="entry name" value="bact-PGI_C"/>
    <property type="match status" value="1"/>
</dbReference>
<comment type="caution">
    <text evidence="4">The sequence shown here is derived from an EMBL/GenBank/DDBJ whole genome shotgun (WGS) entry which is preliminary data.</text>
</comment>
<dbReference type="CDD" id="cd05637">
    <property type="entry name" value="SIS_PGI_PMI_2"/>
    <property type="match status" value="1"/>
</dbReference>
<protein>
    <submittedName>
        <fullName evidence="4">Bifunctional phosphoglucose/phosphomannose isomerase</fullName>
    </submittedName>
</protein>
<dbReference type="SUPFAM" id="SSF53697">
    <property type="entry name" value="SIS domain"/>
    <property type="match status" value="1"/>
</dbReference>
<dbReference type="GO" id="GO:1901135">
    <property type="term" value="P:carbohydrate derivative metabolic process"/>
    <property type="evidence" value="ECO:0007669"/>
    <property type="project" value="InterPro"/>
</dbReference>
<sequence length="322" mass="36537">MHILMMSEVIKNFPKQFKYRPKIEGGKLKKYKKFLVCGMGGSPQSAHVLKSVMPNLDLTIHKDYGMPAGDWRRTLVVVVSYSGNTEESISALEEAKKQELPIAIIAVGGKLIELAKTYQIPYIQIPDTGIQPRSATGFLFLALLKVMKLNDLIKDSKTLSKTLQPAASEQTGRDLAEKIRSTVPVVYASTANFPLAYMWKIKLNETGKTPAFYNIFPELNHNEMTGFDIKDATKQLSDKFHFIFLKDQEDHPQVQKRFEVTKRLYQDRGLPVEVIELSGTNRLERIFTSLLLADWTSLYRAQGYGLESEQVPMVEEFKKLIA</sequence>
<dbReference type="Gene3D" id="3.40.50.10490">
    <property type="entry name" value="Glucose-6-phosphate isomerase like protein, domain 1"/>
    <property type="match status" value="2"/>
</dbReference>
<dbReference type="NCBIfam" id="TIGR02128">
    <property type="entry name" value="G6PI_arch"/>
    <property type="match status" value="1"/>
</dbReference>
<organism evidence="4 5">
    <name type="scientific">Candidatus Doudnabacteria bacterium RIFCSPHIGHO2_01_FULL_50_11</name>
    <dbReference type="NCBI Taxonomy" id="1817828"/>
    <lineage>
        <taxon>Bacteria</taxon>
        <taxon>Candidatus Doudnaibacteriota</taxon>
    </lineage>
</organism>
<comment type="similarity">
    <text evidence="1">Belongs to the PGI/PMI family.</text>
</comment>
<dbReference type="PROSITE" id="PS51464">
    <property type="entry name" value="SIS"/>
    <property type="match status" value="1"/>
</dbReference>
<evidence type="ECO:0000256" key="2">
    <source>
        <dbReference type="ARBA" id="ARBA00023235"/>
    </source>
</evidence>
<evidence type="ECO:0000259" key="3">
    <source>
        <dbReference type="PROSITE" id="PS51464"/>
    </source>
</evidence>
<dbReference type="InterPro" id="IPR019490">
    <property type="entry name" value="Glu6P/Mann6P_isomerase_C"/>
</dbReference>
<feature type="domain" description="SIS" evidence="3">
    <location>
        <begin position="24"/>
        <end position="154"/>
    </location>
</feature>
<reference evidence="4 5" key="1">
    <citation type="journal article" date="2016" name="Nat. Commun.">
        <title>Thousands of microbial genomes shed light on interconnected biogeochemical processes in an aquifer system.</title>
        <authorList>
            <person name="Anantharaman K."/>
            <person name="Brown C.T."/>
            <person name="Hug L.A."/>
            <person name="Sharon I."/>
            <person name="Castelle C.J."/>
            <person name="Probst A.J."/>
            <person name="Thomas B.C."/>
            <person name="Singh A."/>
            <person name="Wilkins M.J."/>
            <person name="Karaoz U."/>
            <person name="Brodie E.L."/>
            <person name="Williams K.H."/>
            <person name="Hubbard S.S."/>
            <person name="Banfield J.F."/>
        </authorList>
    </citation>
    <scope>NUCLEOTIDE SEQUENCE [LARGE SCALE GENOMIC DNA]</scope>
</reference>
<dbReference type="AlphaFoldDB" id="A0A1F5PE60"/>